<dbReference type="InterPro" id="IPR033454">
    <property type="entry name" value="RecG_wedge"/>
</dbReference>
<dbReference type="SUPFAM" id="SSF52540">
    <property type="entry name" value="P-loop containing nucleoside triphosphate hydrolases"/>
    <property type="match status" value="2"/>
</dbReference>
<sequence length="740" mass="81108">MAEQFDITPETPLERVIGAASARKVEQAFGYTLCGEMLGHYPRRYLDVGELSHIASLPFGEEVTIVAEVESVSERRMHSRRGFLIEVVVKDALGPEQGRIRMTFFNGYDARKQLVPGTVAMFNGKVGHFQQHLELAQPDFSVLEQAQDADPKPIPIYPATAKLPNKKIRDVLEILLDGVTEAGFPEMIPGAVLKRHGLLGRCEALRTIHRPAQVPDAMRARHRFVFEEALHLQLALVARRAYRHEQEAVNRQGRPDGLLARFDEQLPFELTDGQLLAGREIADDLVRGYPMNRLLQGEVGSGKTFVAVRAMLQVIDSGGQAALLAPTEVLAQQHYHSIRRALGPMAEPGMLGSAEQGTRVDLLTGSMTASKKKEVLLRAASGETGILVGTHALLSDTVSFADLGLIVVDEQHRFGVEQRDVLRNKALNPPHMLVMTATPIPRTVAMTVFGDLEVSLMRGLPFGRAPITTHLVPLNDERFRSRMFGLMREVVSHGHQVYVVCPRITEVALEEDAELLDPDAEPPVTGRKPAPKSDKPPSMTVEKMLELLKGNSAFDGVGIGVLHGKLPADAKRAAMVDFEQARTQILVSTTVIEVGVDVPNATLMVVVDADSFGISQLHQLRGRIGRGQNAGTCLLASWLPTDHPSMARLNAVQSTTDGFELAEADLEERREGDILGASQSGSKSTLRLLRVMKHAKTIAKARAEAESLIAGDRELSRYPALARSVGEWVDEDMQAFLERG</sequence>
<dbReference type="Proteomes" id="UP000523000">
    <property type="component" value="Unassembled WGS sequence"/>
</dbReference>
<dbReference type="InterPro" id="IPR011545">
    <property type="entry name" value="DEAD/DEAH_box_helicase_dom"/>
</dbReference>
<evidence type="ECO:0000259" key="10">
    <source>
        <dbReference type="PROSITE" id="PS51192"/>
    </source>
</evidence>
<dbReference type="InterPro" id="IPR047112">
    <property type="entry name" value="RecG/Mfd"/>
</dbReference>
<keyword evidence="4 12" id="KW-0347">Helicase</keyword>
<comment type="caution">
    <text evidence="12">The sequence shown here is derived from an EMBL/GenBank/DDBJ whole genome shotgun (WGS) entry which is preliminary data.</text>
</comment>
<dbReference type="GO" id="GO:0005524">
    <property type="term" value="F:ATP binding"/>
    <property type="evidence" value="ECO:0007669"/>
    <property type="project" value="UniProtKB-KW"/>
</dbReference>
<feature type="domain" description="Helicase C-terminal" evidence="11">
    <location>
        <begin position="485"/>
        <end position="672"/>
    </location>
</feature>
<dbReference type="SUPFAM" id="SSF50249">
    <property type="entry name" value="Nucleic acid-binding proteins"/>
    <property type="match status" value="1"/>
</dbReference>
<dbReference type="PANTHER" id="PTHR47964">
    <property type="entry name" value="ATP-DEPENDENT DNA HELICASE HOMOLOG RECG, CHLOROPLASTIC"/>
    <property type="match status" value="1"/>
</dbReference>
<evidence type="ECO:0000256" key="9">
    <source>
        <dbReference type="SAM" id="MobiDB-lite"/>
    </source>
</evidence>
<dbReference type="SMART" id="SM00490">
    <property type="entry name" value="HELICc"/>
    <property type="match status" value="1"/>
</dbReference>
<dbReference type="GO" id="GO:0006281">
    <property type="term" value="P:DNA repair"/>
    <property type="evidence" value="ECO:0007669"/>
    <property type="project" value="UniProtKB-KW"/>
</dbReference>
<dbReference type="Pfam" id="PF00270">
    <property type="entry name" value="DEAD"/>
    <property type="match status" value="1"/>
</dbReference>
<evidence type="ECO:0000313" key="13">
    <source>
        <dbReference type="Proteomes" id="UP000523000"/>
    </source>
</evidence>
<dbReference type="AlphaFoldDB" id="A0A839QVV2"/>
<dbReference type="Pfam" id="PF19833">
    <property type="entry name" value="RecG_dom3_C"/>
    <property type="match status" value="1"/>
</dbReference>
<keyword evidence="7" id="KW-0234">DNA repair</keyword>
<organism evidence="12 13">
    <name type="scientific">Paeniglutamicibacter cryotolerans</name>
    <dbReference type="NCBI Taxonomy" id="670079"/>
    <lineage>
        <taxon>Bacteria</taxon>
        <taxon>Bacillati</taxon>
        <taxon>Actinomycetota</taxon>
        <taxon>Actinomycetes</taxon>
        <taxon>Micrococcales</taxon>
        <taxon>Micrococcaceae</taxon>
        <taxon>Paeniglutamicibacter</taxon>
    </lineage>
</organism>
<feature type="domain" description="Helicase ATP-binding" evidence="10">
    <location>
        <begin position="284"/>
        <end position="457"/>
    </location>
</feature>
<dbReference type="InterPro" id="IPR027417">
    <property type="entry name" value="P-loop_NTPase"/>
</dbReference>
<evidence type="ECO:0000256" key="8">
    <source>
        <dbReference type="ARBA" id="ARBA00049819"/>
    </source>
</evidence>
<evidence type="ECO:0000256" key="7">
    <source>
        <dbReference type="ARBA" id="ARBA00023204"/>
    </source>
</evidence>
<evidence type="ECO:0000256" key="6">
    <source>
        <dbReference type="ARBA" id="ARBA00023125"/>
    </source>
</evidence>
<keyword evidence="6" id="KW-0238">DNA-binding</keyword>
<dbReference type="InterPro" id="IPR012340">
    <property type="entry name" value="NA-bd_OB-fold"/>
</dbReference>
<reference evidence="12 13" key="1">
    <citation type="submission" date="2020-08" db="EMBL/GenBank/DDBJ databases">
        <title>Sequencing the genomes of 1000 actinobacteria strains.</title>
        <authorList>
            <person name="Klenk H.-P."/>
        </authorList>
    </citation>
    <scope>NUCLEOTIDE SEQUENCE [LARGE SCALE GENOMIC DNA]</scope>
    <source>
        <strain evidence="12 13">DSM 22826</strain>
    </source>
</reference>
<dbReference type="PROSITE" id="PS51194">
    <property type="entry name" value="HELICASE_CTER"/>
    <property type="match status" value="1"/>
</dbReference>
<keyword evidence="1" id="KW-0547">Nucleotide-binding</keyword>
<dbReference type="GO" id="GO:0016787">
    <property type="term" value="F:hydrolase activity"/>
    <property type="evidence" value="ECO:0007669"/>
    <property type="project" value="UniProtKB-KW"/>
</dbReference>
<evidence type="ECO:0000256" key="5">
    <source>
        <dbReference type="ARBA" id="ARBA00022840"/>
    </source>
</evidence>
<dbReference type="Pfam" id="PF17191">
    <property type="entry name" value="RecG_wedge"/>
    <property type="match status" value="1"/>
</dbReference>
<evidence type="ECO:0000256" key="1">
    <source>
        <dbReference type="ARBA" id="ARBA00022741"/>
    </source>
</evidence>
<dbReference type="SMART" id="SM00487">
    <property type="entry name" value="DEXDc"/>
    <property type="match status" value="1"/>
</dbReference>
<evidence type="ECO:0000259" key="11">
    <source>
        <dbReference type="PROSITE" id="PS51194"/>
    </source>
</evidence>
<dbReference type="CDD" id="cd17992">
    <property type="entry name" value="DEXHc_RecG"/>
    <property type="match status" value="1"/>
</dbReference>
<accession>A0A839QVV2</accession>
<evidence type="ECO:0000256" key="2">
    <source>
        <dbReference type="ARBA" id="ARBA00022763"/>
    </source>
</evidence>
<dbReference type="PROSITE" id="PS51192">
    <property type="entry name" value="HELICASE_ATP_BIND_1"/>
    <property type="match status" value="1"/>
</dbReference>
<dbReference type="Pfam" id="PF00271">
    <property type="entry name" value="Helicase_C"/>
    <property type="match status" value="1"/>
</dbReference>
<dbReference type="InterPro" id="IPR001650">
    <property type="entry name" value="Helicase_C-like"/>
</dbReference>
<feature type="region of interest" description="Disordered" evidence="9">
    <location>
        <begin position="514"/>
        <end position="538"/>
    </location>
</feature>
<proteinExistence type="predicted"/>
<dbReference type="RefSeq" id="WP_183512983.1">
    <property type="nucleotide sequence ID" value="NZ_BAABGK010000018.1"/>
</dbReference>
<dbReference type="CDD" id="cd04488">
    <property type="entry name" value="RecG_wedge_OBF"/>
    <property type="match status" value="1"/>
</dbReference>
<dbReference type="InterPro" id="IPR045562">
    <property type="entry name" value="RecG_dom3_C"/>
</dbReference>
<keyword evidence="5" id="KW-0067">ATP-binding</keyword>
<dbReference type="Gene3D" id="2.40.50.140">
    <property type="entry name" value="Nucleic acid-binding proteins"/>
    <property type="match status" value="1"/>
</dbReference>
<dbReference type="GO" id="GO:0003677">
    <property type="term" value="F:DNA binding"/>
    <property type="evidence" value="ECO:0007669"/>
    <property type="project" value="UniProtKB-KW"/>
</dbReference>
<name>A0A839QVV2_9MICC</name>
<dbReference type="PANTHER" id="PTHR47964:SF1">
    <property type="entry name" value="ATP-DEPENDENT DNA HELICASE HOMOLOG RECG, CHLOROPLASTIC"/>
    <property type="match status" value="1"/>
</dbReference>
<evidence type="ECO:0000256" key="4">
    <source>
        <dbReference type="ARBA" id="ARBA00022806"/>
    </source>
</evidence>
<gene>
    <name evidence="12" type="ORF">E9229_003679</name>
</gene>
<keyword evidence="2" id="KW-0227">DNA damage</keyword>
<dbReference type="GO" id="GO:0003678">
    <property type="term" value="F:DNA helicase activity"/>
    <property type="evidence" value="ECO:0007669"/>
    <property type="project" value="TreeGrafter"/>
</dbReference>
<evidence type="ECO:0000256" key="3">
    <source>
        <dbReference type="ARBA" id="ARBA00022801"/>
    </source>
</evidence>
<keyword evidence="3 12" id="KW-0378">Hydrolase</keyword>
<dbReference type="EMBL" id="JACHVS010000002">
    <property type="protein sequence ID" value="MBB2997432.1"/>
    <property type="molecule type" value="Genomic_DNA"/>
</dbReference>
<evidence type="ECO:0000313" key="12">
    <source>
        <dbReference type="EMBL" id="MBB2997432.1"/>
    </source>
</evidence>
<keyword evidence="13" id="KW-1185">Reference proteome</keyword>
<dbReference type="Gene3D" id="3.40.50.300">
    <property type="entry name" value="P-loop containing nucleotide triphosphate hydrolases"/>
    <property type="match status" value="2"/>
</dbReference>
<dbReference type="InterPro" id="IPR014001">
    <property type="entry name" value="Helicase_ATP-bd"/>
</dbReference>
<protein>
    <recommendedName>
        <fullName evidence="8">Probable DNA 3'-5' helicase RecG</fullName>
    </recommendedName>
</protein>